<protein>
    <recommendedName>
        <fullName evidence="3">Phage protein</fullName>
    </recommendedName>
</protein>
<comment type="caution">
    <text evidence="1">The sequence shown here is derived from an EMBL/GenBank/DDBJ whole genome shotgun (WGS) entry which is preliminary data.</text>
</comment>
<organism evidence="1 2">
    <name type="scientific">Streptococcus mitis</name>
    <dbReference type="NCBI Taxonomy" id="28037"/>
    <lineage>
        <taxon>Bacteria</taxon>
        <taxon>Bacillati</taxon>
        <taxon>Bacillota</taxon>
        <taxon>Bacilli</taxon>
        <taxon>Lactobacillales</taxon>
        <taxon>Streptococcaceae</taxon>
        <taxon>Streptococcus</taxon>
        <taxon>Streptococcus mitis group</taxon>
    </lineage>
</organism>
<dbReference type="Pfam" id="PF21825">
    <property type="entry name" value="crAss001_48"/>
    <property type="match status" value="1"/>
</dbReference>
<gene>
    <name evidence="1" type="ORF">B7700_03420</name>
</gene>
<name>A0A1X1K767_STRMT</name>
<reference evidence="1 2" key="1">
    <citation type="journal article" date="2016" name="Eur. J. Clin. Microbiol. Infect. Dis.">
        <title>Whole genome sequencing as a tool for phylogenetic analysis of clinical strains of Mitis group streptococci.</title>
        <authorList>
            <person name="Rasmussen L.H."/>
            <person name="Dargis R."/>
            <person name="Hojholt K."/>
            <person name="Christensen J.J."/>
            <person name="Skovgaard O."/>
            <person name="Justesen U.S."/>
            <person name="Rosenvinge F.S."/>
            <person name="Moser C."/>
            <person name="Lukjancenko O."/>
            <person name="Rasmussen S."/>
            <person name="Nielsen X.C."/>
        </authorList>
    </citation>
    <scope>NUCLEOTIDE SEQUENCE [LARGE SCALE GENOMIC DNA]</scope>
    <source>
        <strain evidence="1 2">RH_50275_09</strain>
    </source>
</reference>
<evidence type="ECO:0000313" key="2">
    <source>
        <dbReference type="Proteomes" id="UP000193929"/>
    </source>
</evidence>
<dbReference type="RefSeq" id="WP_084887156.1">
    <property type="nucleotide sequence ID" value="NZ_CP067992.1"/>
</dbReference>
<evidence type="ECO:0000313" key="1">
    <source>
        <dbReference type="EMBL" id="ORO95184.1"/>
    </source>
</evidence>
<dbReference type="Proteomes" id="UP000193929">
    <property type="component" value="Unassembled WGS sequence"/>
</dbReference>
<proteinExistence type="predicted"/>
<dbReference type="InterPro" id="IPR054052">
    <property type="entry name" value="Y16Q-like"/>
</dbReference>
<accession>A0A1X1K767</accession>
<dbReference type="AlphaFoldDB" id="A0A1X1K767"/>
<dbReference type="EMBL" id="NCVF01000020">
    <property type="protein sequence ID" value="ORO95184.1"/>
    <property type="molecule type" value="Genomic_DNA"/>
</dbReference>
<sequence length="70" mass="8497">MEDWQRRFIDEYNALKDKYTKLHKMVIKYEAGTLNFEPKCSIEVLKNQKCAMGQYLYWMEVRSEIEGIEL</sequence>
<evidence type="ECO:0008006" key="3">
    <source>
        <dbReference type="Google" id="ProtNLM"/>
    </source>
</evidence>